<proteinExistence type="predicted"/>
<dbReference type="AlphaFoldDB" id="R9KXJ5"/>
<dbReference type="RefSeq" id="WP_016309733.1">
    <property type="nucleotide sequence ID" value="NZ_KE159646.1"/>
</dbReference>
<dbReference type="GO" id="GO:0004176">
    <property type="term" value="F:ATP-dependent peptidase activity"/>
    <property type="evidence" value="ECO:0007669"/>
    <property type="project" value="TreeGrafter"/>
</dbReference>
<gene>
    <name evidence="5" type="ORF">C811_01533</name>
</gene>
<feature type="region of interest" description="Disordered" evidence="4">
    <location>
        <begin position="363"/>
        <end position="399"/>
    </location>
</feature>
<dbReference type="GO" id="GO:0004252">
    <property type="term" value="F:serine-type endopeptidase activity"/>
    <property type="evidence" value="ECO:0007669"/>
    <property type="project" value="TreeGrafter"/>
</dbReference>
<dbReference type="EMBL" id="ASSY01000008">
    <property type="protein sequence ID" value="EOS51115.1"/>
    <property type="molecule type" value="Genomic_DNA"/>
</dbReference>
<sequence>MPNRIMAAIRGRKARAAAIKPQLAATDLGNGEAEIVMYGDVTENEPVNWWTGEPTGELTISAQRFIDELQAIRNASHISVRLNSGGGDVFTGVAIHNALKELPGTKTIHIEGLAASAASIIACAGDEVVVHPGSMFMIHKGYVGMYGWYTPDELALTQNQAEAIVKSMTNIYTAKTGRSEDEIGELVAAETWFVGQEIVDAGFADTLAEPDDDDDTDQGEVDDVVYDASARTLTVRGIRHDASMFRNVPTAAVHAAQAGLHAAGETPAAAAIDKAAPPMAAKTKGETHMETVAELRASHPELVAQIEAQAAENERERIKAIDEIAGSVAPDMVAKAKFEEPITAGELAVASIKAGKDSASKFLAAIEEDDDESKADDVDSDPNGGGEGKDDEDKEAEAAIKAAAEVANSLAGRKAR</sequence>
<dbReference type="InterPro" id="IPR023562">
    <property type="entry name" value="ClpP/TepA"/>
</dbReference>
<dbReference type="GO" id="GO:0006515">
    <property type="term" value="P:protein quality control for misfolded or incompletely synthesized proteins"/>
    <property type="evidence" value="ECO:0007669"/>
    <property type="project" value="TreeGrafter"/>
</dbReference>
<evidence type="ECO:0000313" key="5">
    <source>
        <dbReference type="EMBL" id="EOS51115.1"/>
    </source>
</evidence>
<dbReference type="SUPFAM" id="SSF52096">
    <property type="entry name" value="ClpP/crotonase"/>
    <property type="match status" value="1"/>
</dbReference>
<dbReference type="eggNOG" id="COG0740">
    <property type="taxonomic scope" value="Bacteria"/>
</dbReference>
<dbReference type="NCBIfam" id="NF045542">
    <property type="entry name" value="Clp_rel_HeadMat"/>
    <property type="match status" value="1"/>
</dbReference>
<name>R9KXJ5_9ACTN</name>
<organism evidence="5 6">
    <name type="scientific">Adlercreutzia caecimuris B7</name>
    <dbReference type="NCBI Taxonomy" id="1235794"/>
    <lineage>
        <taxon>Bacteria</taxon>
        <taxon>Bacillati</taxon>
        <taxon>Actinomycetota</taxon>
        <taxon>Coriobacteriia</taxon>
        <taxon>Eggerthellales</taxon>
        <taxon>Eggerthellaceae</taxon>
        <taxon>Adlercreutzia</taxon>
    </lineage>
</organism>
<dbReference type="Pfam" id="PF00574">
    <property type="entry name" value="CLP_protease"/>
    <property type="match status" value="1"/>
</dbReference>
<dbReference type="Proteomes" id="UP000014204">
    <property type="component" value="Unassembled WGS sequence"/>
</dbReference>
<evidence type="ECO:0000313" key="6">
    <source>
        <dbReference type="Proteomes" id="UP000014204"/>
    </source>
</evidence>
<dbReference type="InterPro" id="IPR029045">
    <property type="entry name" value="ClpP/crotonase-like_dom_sf"/>
</dbReference>
<dbReference type="GO" id="GO:0051117">
    <property type="term" value="F:ATPase binding"/>
    <property type="evidence" value="ECO:0007669"/>
    <property type="project" value="TreeGrafter"/>
</dbReference>
<evidence type="ECO:0000256" key="4">
    <source>
        <dbReference type="SAM" id="MobiDB-lite"/>
    </source>
</evidence>
<dbReference type="OrthoDB" id="9806592at2"/>
<accession>R9KXJ5</accession>
<keyword evidence="2" id="KW-0378">Hydrolase</keyword>
<protein>
    <recommendedName>
        <fullName evidence="7">ATP-dependent Clp protease proteolytic subunit</fullName>
    </recommendedName>
</protein>
<comment type="caution">
    <text evidence="5">The sequence shown here is derived from an EMBL/GenBank/DDBJ whole genome shotgun (WGS) entry which is preliminary data.</text>
</comment>
<dbReference type="PATRIC" id="fig|1235794.3.peg.1520"/>
<keyword evidence="3" id="KW-0720">Serine protease</keyword>
<dbReference type="PANTHER" id="PTHR10381">
    <property type="entry name" value="ATP-DEPENDENT CLP PROTEASE PROTEOLYTIC SUBUNIT"/>
    <property type="match status" value="1"/>
</dbReference>
<reference evidence="5 6" key="1">
    <citation type="submission" date="2013-04" db="EMBL/GenBank/DDBJ databases">
        <title>The Genome Sequence of Enterorhabdus caecimuris B7.</title>
        <authorList>
            <consortium name="The Broad Institute Genomics Platform"/>
            <consortium name="The Broad Institute Genome Sequencing Center for Infectious Disease"/>
            <person name="Earl A."/>
            <person name="Xavier R."/>
            <person name="Elson C."/>
            <person name="Duck W."/>
            <person name="Walker B."/>
            <person name="Young S."/>
            <person name="Zeng Q."/>
            <person name="Gargeya S."/>
            <person name="Fitzgerald M."/>
            <person name="Haas B."/>
            <person name="Abouelleil A."/>
            <person name="Allen A.W."/>
            <person name="Alvarado L."/>
            <person name="Arachchi H.M."/>
            <person name="Berlin A.M."/>
            <person name="Chapman S.B."/>
            <person name="Gainer-Dewar J."/>
            <person name="Goldberg J."/>
            <person name="Griggs A."/>
            <person name="Gujja S."/>
            <person name="Hansen M."/>
            <person name="Howarth C."/>
            <person name="Imamovic A."/>
            <person name="Ireland A."/>
            <person name="Larimer J."/>
            <person name="McCowan C."/>
            <person name="Murphy C."/>
            <person name="Pearson M."/>
            <person name="Poon T.W."/>
            <person name="Priest M."/>
            <person name="Roberts A."/>
            <person name="Saif S."/>
            <person name="Shea T."/>
            <person name="Sisk P."/>
            <person name="Sykes S."/>
            <person name="Wortman J."/>
            <person name="Nusbaum C."/>
            <person name="Birren B."/>
        </authorList>
    </citation>
    <scope>NUCLEOTIDE SEQUENCE [LARGE SCALE GENOMIC DNA]</scope>
    <source>
        <strain evidence="5 6">B7</strain>
    </source>
</reference>
<dbReference type="Gene3D" id="3.90.226.10">
    <property type="entry name" value="2-enoyl-CoA Hydratase, Chain A, domain 1"/>
    <property type="match status" value="1"/>
</dbReference>
<evidence type="ECO:0000256" key="3">
    <source>
        <dbReference type="ARBA" id="ARBA00022825"/>
    </source>
</evidence>
<keyword evidence="6" id="KW-1185">Reference proteome</keyword>
<dbReference type="HOGENOM" id="CLU_052762_0_1_11"/>
<evidence type="ECO:0000256" key="1">
    <source>
        <dbReference type="ARBA" id="ARBA00022670"/>
    </source>
</evidence>
<dbReference type="GeneID" id="82191014"/>
<dbReference type="GO" id="GO:0009368">
    <property type="term" value="C:endopeptidase Clp complex"/>
    <property type="evidence" value="ECO:0007669"/>
    <property type="project" value="TreeGrafter"/>
</dbReference>
<keyword evidence="1" id="KW-0645">Protease</keyword>
<dbReference type="CDD" id="cd07016">
    <property type="entry name" value="S14_ClpP_1"/>
    <property type="match status" value="1"/>
</dbReference>
<evidence type="ECO:0000256" key="2">
    <source>
        <dbReference type="ARBA" id="ARBA00022801"/>
    </source>
</evidence>
<evidence type="ECO:0008006" key="7">
    <source>
        <dbReference type="Google" id="ProtNLM"/>
    </source>
</evidence>
<feature type="compositionally biased region" description="Acidic residues" evidence="4">
    <location>
        <begin position="366"/>
        <end position="380"/>
    </location>
</feature>
<dbReference type="STRING" id="1235794.C811_01533"/>
<dbReference type="PANTHER" id="PTHR10381:SF70">
    <property type="entry name" value="ATP-DEPENDENT CLP PROTEASE PROTEOLYTIC SUBUNIT"/>
    <property type="match status" value="1"/>
</dbReference>